<comment type="caution">
    <text evidence="2">The sequence shown here is derived from an EMBL/GenBank/DDBJ whole genome shotgun (WGS) entry which is preliminary data.</text>
</comment>
<dbReference type="GO" id="GO:0006298">
    <property type="term" value="P:mismatch repair"/>
    <property type="evidence" value="ECO:0007669"/>
    <property type="project" value="InterPro"/>
</dbReference>
<dbReference type="GO" id="GO:0016887">
    <property type="term" value="F:ATP hydrolysis activity"/>
    <property type="evidence" value="ECO:0007669"/>
    <property type="project" value="InterPro"/>
</dbReference>
<dbReference type="RefSeq" id="XP_024330996.1">
    <property type="nucleotide sequence ID" value="XM_024474887.1"/>
</dbReference>
<organism evidence="2 3">
    <name type="scientific">Vairimorpha ceranae</name>
    <dbReference type="NCBI Taxonomy" id="40302"/>
    <lineage>
        <taxon>Eukaryota</taxon>
        <taxon>Fungi</taxon>
        <taxon>Fungi incertae sedis</taxon>
        <taxon>Microsporidia</taxon>
        <taxon>Nosematidae</taxon>
        <taxon>Vairimorpha</taxon>
    </lineage>
</organism>
<evidence type="ECO:0000259" key="1">
    <source>
        <dbReference type="Pfam" id="PF08676"/>
    </source>
</evidence>
<dbReference type="PANTHER" id="PTHR10073:SF12">
    <property type="entry name" value="DNA MISMATCH REPAIR PROTEIN MLH1"/>
    <property type="match status" value="1"/>
</dbReference>
<keyword evidence="3" id="KW-1185">Reference proteome</keyword>
<dbReference type="EMBL" id="JPQZ01000027">
    <property type="protein sequence ID" value="KKO75254.1"/>
    <property type="molecule type" value="Genomic_DNA"/>
</dbReference>
<dbReference type="VEuPathDB" id="MicrosporidiaDB:AAJ76_2700042230"/>
<dbReference type="GeneID" id="36319816"/>
<evidence type="ECO:0000313" key="3">
    <source>
        <dbReference type="Proteomes" id="UP000034350"/>
    </source>
</evidence>
<dbReference type="InterPro" id="IPR042120">
    <property type="entry name" value="MutL_C_dimsub"/>
</dbReference>
<evidence type="ECO:0000313" key="2">
    <source>
        <dbReference type="EMBL" id="KKO75254.1"/>
    </source>
</evidence>
<sequence>MEYFYNLISALSLKPNISIENDKLILHVDICISRHIVIIECLKYSFILFKSDIEIYEILLEHKKHIKYDITEHTYTIHNITCRNKMYGITIQGILKSLFSKHISRSLLQTPFIEKNISCQKYLRKRSFKNIHLSFMSFIGIFNNEFILVEIDREIYAIDQHGLHERILYERFKGDEKKRKRDACRKAIKFGDVLEPCFVVYLLNEMRLCKHPFICAHGRPIICVLQKVA</sequence>
<proteinExistence type="predicted"/>
<dbReference type="Gene3D" id="3.30.1540.20">
    <property type="entry name" value="MutL, C-terminal domain, dimerisation subdomain"/>
    <property type="match status" value="1"/>
</dbReference>
<protein>
    <submittedName>
        <fullName evidence="2">Dna mismatch repair protein</fullName>
    </submittedName>
</protein>
<dbReference type="Pfam" id="PF08676">
    <property type="entry name" value="MutL_C"/>
    <property type="match status" value="1"/>
</dbReference>
<accession>A0A0F9ZC81</accession>
<dbReference type="OrthoDB" id="10263226at2759"/>
<feature type="domain" description="MutL C-terminal dimerisation" evidence="1">
    <location>
        <begin position="139"/>
        <end position="179"/>
    </location>
</feature>
<dbReference type="VEuPathDB" id="MicrosporidiaDB:G9O61_00g013230"/>
<dbReference type="InterPro" id="IPR037198">
    <property type="entry name" value="MutL_C_sf"/>
</dbReference>
<dbReference type="SUPFAM" id="SSF118116">
    <property type="entry name" value="DNA mismatch repair protein MutL"/>
    <property type="match status" value="1"/>
</dbReference>
<dbReference type="InterPro" id="IPR038973">
    <property type="entry name" value="MutL/Mlh/Pms-like"/>
</dbReference>
<dbReference type="GO" id="GO:0140664">
    <property type="term" value="F:ATP-dependent DNA damage sensor activity"/>
    <property type="evidence" value="ECO:0007669"/>
    <property type="project" value="InterPro"/>
</dbReference>
<dbReference type="Proteomes" id="UP000034350">
    <property type="component" value="Unassembled WGS sequence"/>
</dbReference>
<dbReference type="PANTHER" id="PTHR10073">
    <property type="entry name" value="DNA MISMATCH REPAIR PROTEIN MLH, PMS, MUTL"/>
    <property type="match status" value="1"/>
</dbReference>
<name>A0A0F9ZC81_9MICR</name>
<dbReference type="GO" id="GO:0032300">
    <property type="term" value="C:mismatch repair complex"/>
    <property type="evidence" value="ECO:0007669"/>
    <property type="project" value="InterPro"/>
</dbReference>
<dbReference type="AlphaFoldDB" id="A0A0F9ZC81"/>
<dbReference type="GO" id="GO:0005524">
    <property type="term" value="F:ATP binding"/>
    <property type="evidence" value="ECO:0007669"/>
    <property type="project" value="InterPro"/>
</dbReference>
<dbReference type="InterPro" id="IPR014790">
    <property type="entry name" value="MutL_C"/>
</dbReference>
<reference evidence="2 3" key="1">
    <citation type="journal article" date="2015" name="Environ. Microbiol.">
        <title>Genome analyses suggest the presence of polyploidy and recent human-driven expansions in eight global populations of the honeybee pathogen Nosema ceranae.</title>
        <authorList>
            <person name="Pelin A."/>
            <person name="Selman M."/>
            <person name="Aris-Brosou S."/>
            <person name="Farinelli L."/>
            <person name="Corradi N."/>
        </authorList>
    </citation>
    <scope>NUCLEOTIDE SEQUENCE [LARGE SCALE GENOMIC DNA]</scope>
    <source>
        <strain evidence="2 3">PA08 1199</strain>
    </source>
</reference>
<gene>
    <name evidence="2" type="ORF">AAJ76_2700042230</name>
</gene>